<dbReference type="PANTHER" id="PTHR31640:SF1">
    <property type="entry name" value="BRIDGE-LIKE LIPID TRANSFER PROTEIN FAMILY MEMBER 1"/>
    <property type="match status" value="1"/>
</dbReference>
<evidence type="ECO:0000256" key="1">
    <source>
        <dbReference type="SAM" id="Phobius"/>
    </source>
</evidence>
<dbReference type="Proteomes" id="UP000887569">
    <property type="component" value="Unplaced"/>
</dbReference>
<feature type="transmembrane region" description="Helical" evidence="1">
    <location>
        <begin position="19"/>
        <end position="39"/>
    </location>
</feature>
<dbReference type="PANTHER" id="PTHR31640">
    <property type="entry name" value="TRANSMEMBRANE PROTEIN KIAA1109"/>
    <property type="match status" value="1"/>
</dbReference>
<dbReference type="GO" id="GO:0098793">
    <property type="term" value="C:presynapse"/>
    <property type="evidence" value="ECO:0007669"/>
    <property type="project" value="GOC"/>
</dbReference>
<name>A0A915A523_PARUN</name>
<keyword evidence="1" id="KW-0812">Transmembrane</keyword>
<dbReference type="AlphaFoldDB" id="A0A915A523"/>
<dbReference type="GO" id="GO:0048488">
    <property type="term" value="P:synaptic vesicle endocytosis"/>
    <property type="evidence" value="ECO:0007669"/>
    <property type="project" value="TreeGrafter"/>
</dbReference>
<keyword evidence="1" id="KW-0472">Membrane</keyword>
<evidence type="ECO:0000313" key="3">
    <source>
        <dbReference type="WBParaSite" id="PgE321_g001_t03"/>
    </source>
</evidence>
<dbReference type="InterPro" id="IPR033616">
    <property type="entry name" value="BLTP1"/>
</dbReference>
<keyword evidence="2" id="KW-1185">Reference proteome</keyword>
<evidence type="ECO:0000313" key="2">
    <source>
        <dbReference type="Proteomes" id="UP000887569"/>
    </source>
</evidence>
<reference evidence="3" key="1">
    <citation type="submission" date="2022-11" db="UniProtKB">
        <authorList>
            <consortium name="WormBaseParasite"/>
        </authorList>
    </citation>
    <scope>IDENTIFICATION</scope>
</reference>
<dbReference type="WBParaSite" id="PgE321_g001_t03">
    <property type="protein sequence ID" value="PgE321_g001_t03"/>
    <property type="gene ID" value="PgE321_g001"/>
</dbReference>
<organism evidence="2 3">
    <name type="scientific">Parascaris univalens</name>
    <name type="common">Nematode worm</name>
    <dbReference type="NCBI Taxonomy" id="6257"/>
    <lineage>
        <taxon>Eukaryota</taxon>
        <taxon>Metazoa</taxon>
        <taxon>Ecdysozoa</taxon>
        <taxon>Nematoda</taxon>
        <taxon>Chromadorea</taxon>
        <taxon>Rhabditida</taxon>
        <taxon>Spirurina</taxon>
        <taxon>Ascaridomorpha</taxon>
        <taxon>Ascaridoidea</taxon>
        <taxon>Ascarididae</taxon>
        <taxon>Parascaris</taxon>
    </lineage>
</organism>
<proteinExistence type="predicted"/>
<protein>
    <submittedName>
        <fullName evidence="3">Bridge-like lipid transfer protein family member 1 N-terminal domain-containing protein</fullName>
    </submittedName>
</protein>
<accession>A0A915A523</accession>
<keyword evidence="1" id="KW-1133">Transmembrane helix</keyword>
<sequence>KKQDVFCNMLWSLVNNVQIVLSSVMIIVGNHLLPTVLLAQMESSQSHVSWRRSERNAPLRLLHHTNARDVEISFLKCKEFSMSKAYRLNARSGPPPRTMGIFEMDEAPSSAPHCNIFIDLGSDVEIAYGPWADAQRLILMEFFHPIDYRIAEITKLPKRGERQILKQVNLVITAKENAHIDLWFMRDDDLNVVLMTAKRRTSVEISLPLTTSQSGSNVSLRCVFEGFICSTSLTLRKLFESDVINADITAQFPRVYNGIQNWTISLRFWRTSAWFIWDQTTFFMASVC</sequence>